<evidence type="ECO:0000313" key="4">
    <source>
        <dbReference type="Proteomes" id="UP000766629"/>
    </source>
</evidence>
<gene>
    <name evidence="3" type="ORF">KUV26_12665</name>
</gene>
<dbReference type="Proteomes" id="UP000766629">
    <property type="component" value="Unassembled WGS sequence"/>
</dbReference>
<dbReference type="Gene3D" id="3.20.20.140">
    <property type="entry name" value="Metal-dependent hydrolases"/>
    <property type="match status" value="1"/>
</dbReference>
<dbReference type="PANTHER" id="PTHR43794">
    <property type="entry name" value="AMINOHYDROLASE SSNA-RELATED"/>
    <property type="match status" value="1"/>
</dbReference>
<dbReference type="SUPFAM" id="SSF51556">
    <property type="entry name" value="Metallo-dependent hydrolases"/>
    <property type="match status" value="1"/>
</dbReference>
<protein>
    <submittedName>
        <fullName evidence="3">Amidohydrolase family protein</fullName>
    </submittedName>
</protein>
<evidence type="ECO:0000313" key="3">
    <source>
        <dbReference type="EMBL" id="MBY6140291.1"/>
    </source>
</evidence>
<dbReference type="EMBL" id="JAHVJA010000005">
    <property type="protein sequence ID" value="MBY6140291.1"/>
    <property type="molecule type" value="Genomic_DNA"/>
</dbReference>
<dbReference type="Pfam" id="PF01979">
    <property type="entry name" value="Amidohydro_1"/>
    <property type="match status" value="1"/>
</dbReference>
<dbReference type="SUPFAM" id="SSF51338">
    <property type="entry name" value="Composite domain of metallo-dependent hydrolases"/>
    <property type="match status" value="2"/>
</dbReference>
<sequence>MAGTREQGRTLITADWVVGHENGQHVLLPRGEVVFEDGAILFAGHGFEGEVARRIDCGRALVGPGFIDLDALSDLDTTVLGLDNQPAWKKGRIWPHSYMENGPREMYTPEDLRWQKHYAFTRLIRNGITTALPIASLFYREWGETWDEFEGAAEAAEGLGLRVYLGPAYRSGNTYVSEDGSIGFHFDEQRGLQGLADAARFCERFEGGAGGLIRTMLAPDRIETCTETLLSRTAQAVRELDVPVRLHCCQSAFEYESVLRMHGKSPPEWLRDIGFLSPRAILPHLTFLSGVNGIEYEAPDLEILADGGAALAHCPLVMARSGAVLKSFARYRDAGLTIGMGTDTHPPDMILNMQLGLITARMADSNPQAVSAADMYDAATLGGAKALGRSDLGRLAPGARADITVIGLDDPAIGQVIDPVQTVLLNGSGRDVRTVVIDGRIVMQDGIIPSVDHDGLRAGAQHRFDSLVAQYPDRTFGHPPVEEIFAPAYPLRKAPA</sequence>
<dbReference type="RefSeq" id="WP_222508604.1">
    <property type="nucleotide sequence ID" value="NZ_JAHVJA010000005.1"/>
</dbReference>
<organism evidence="3 4">
    <name type="scientific">Leisingera daeponensis</name>
    <dbReference type="NCBI Taxonomy" id="405746"/>
    <lineage>
        <taxon>Bacteria</taxon>
        <taxon>Pseudomonadati</taxon>
        <taxon>Pseudomonadota</taxon>
        <taxon>Alphaproteobacteria</taxon>
        <taxon>Rhodobacterales</taxon>
        <taxon>Roseobacteraceae</taxon>
        <taxon>Leisingera</taxon>
    </lineage>
</organism>
<dbReference type="InterPro" id="IPR011059">
    <property type="entry name" value="Metal-dep_hydrolase_composite"/>
</dbReference>
<dbReference type="PANTHER" id="PTHR43794:SF5">
    <property type="entry name" value="CHLOROHYDROLASE FAMILY PROTEIN"/>
    <property type="match status" value="1"/>
</dbReference>
<comment type="similarity">
    <text evidence="1">Belongs to the metallo-dependent hydrolases superfamily. ATZ/TRZ family.</text>
</comment>
<accession>A0ABS7NHA6</accession>
<dbReference type="NCBIfam" id="NF004801">
    <property type="entry name" value="PRK06151.1"/>
    <property type="match status" value="1"/>
</dbReference>
<keyword evidence="4" id="KW-1185">Reference proteome</keyword>
<comment type="caution">
    <text evidence="3">The sequence shown here is derived from an EMBL/GenBank/DDBJ whole genome shotgun (WGS) entry which is preliminary data.</text>
</comment>
<feature type="domain" description="Amidohydrolase-related" evidence="2">
    <location>
        <begin position="107"/>
        <end position="442"/>
    </location>
</feature>
<dbReference type="InterPro" id="IPR006680">
    <property type="entry name" value="Amidohydro-rel"/>
</dbReference>
<reference evidence="3 4" key="1">
    <citation type="submission" date="2021-06" db="EMBL/GenBank/DDBJ databases">
        <title>50 bacteria genomes isolated from Dapeng, Shenzhen, China.</title>
        <authorList>
            <person name="Zheng W."/>
            <person name="Yu S."/>
            <person name="Huang Y."/>
        </authorList>
    </citation>
    <scope>NUCLEOTIDE SEQUENCE [LARGE SCALE GENOMIC DNA]</scope>
    <source>
        <strain evidence="3 4">DP1N14-2</strain>
    </source>
</reference>
<evidence type="ECO:0000259" key="2">
    <source>
        <dbReference type="Pfam" id="PF01979"/>
    </source>
</evidence>
<dbReference type="InterPro" id="IPR032466">
    <property type="entry name" value="Metal_Hydrolase"/>
</dbReference>
<proteinExistence type="inferred from homology"/>
<dbReference type="InterPro" id="IPR050287">
    <property type="entry name" value="MTA/SAH_deaminase"/>
</dbReference>
<name>A0ABS7NHA6_9RHOB</name>
<evidence type="ECO:0000256" key="1">
    <source>
        <dbReference type="ARBA" id="ARBA00006745"/>
    </source>
</evidence>
<dbReference type="Gene3D" id="2.30.40.10">
    <property type="entry name" value="Urease, subunit C, domain 1"/>
    <property type="match status" value="1"/>
</dbReference>